<feature type="region of interest" description="Disordered" evidence="1">
    <location>
        <begin position="1"/>
        <end position="23"/>
    </location>
</feature>
<evidence type="ECO:0000256" key="1">
    <source>
        <dbReference type="SAM" id="MobiDB-lite"/>
    </source>
</evidence>
<dbReference type="AlphaFoldDB" id="A0A4Q7E4E8"/>
<gene>
    <name evidence="2" type="ORF">C3B51_17995</name>
</gene>
<evidence type="ECO:0000313" key="3">
    <source>
        <dbReference type="Proteomes" id="UP000292345"/>
    </source>
</evidence>
<comment type="caution">
    <text evidence="2">The sequence shown here is derived from an EMBL/GenBank/DDBJ whole genome shotgun (WGS) entry which is preliminary data.</text>
</comment>
<sequence length="230" mass="25489">MMEVNRHGITPPIPTNNRSTESAPIDKLKAAKVEPEKPTVSGNITFSEETGLMDEETIARVRKELNDELKQQVKDFERAQGALLNSLDQFSEFKAAQKIVNPHLNLDSVDLALNEDGSLALVGGSLSGDQRSELEQQLNDNDELKASFSQVHDGILSVLQMHSSDFDALSSEDLRGSLKLNELTEKYSRQFTPDGFGQNMPTLEDKINTDPLLFFGMMVDAINPRVSIKV</sequence>
<organism evidence="2 3">
    <name type="scientific">Pseudoalteromonas rubra</name>
    <dbReference type="NCBI Taxonomy" id="43658"/>
    <lineage>
        <taxon>Bacteria</taxon>
        <taxon>Pseudomonadati</taxon>
        <taxon>Pseudomonadota</taxon>
        <taxon>Gammaproteobacteria</taxon>
        <taxon>Alteromonadales</taxon>
        <taxon>Pseudoalteromonadaceae</taxon>
        <taxon>Pseudoalteromonas</taxon>
    </lineage>
</organism>
<reference evidence="2 3" key="1">
    <citation type="submission" date="2018-01" db="EMBL/GenBank/DDBJ databases">
        <title>Co-occurrence of chitin degradation, pigmentation and bioactivity in marine Pseudoalteromonas.</title>
        <authorList>
            <person name="Paulsen S."/>
            <person name="Gram L."/>
            <person name="Machado H."/>
        </authorList>
    </citation>
    <scope>NUCLEOTIDE SEQUENCE [LARGE SCALE GENOMIC DNA]</scope>
    <source>
        <strain evidence="2 3">S1946</strain>
    </source>
</reference>
<dbReference type="EMBL" id="PPUZ01000049">
    <property type="protein sequence ID" value="RZM76458.1"/>
    <property type="molecule type" value="Genomic_DNA"/>
</dbReference>
<name>A0A4Q7E4E8_9GAMM</name>
<dbReference type="RefSeq" id="WP_130245940.1">
    <property type="nucleotide sequence ID" value="NZ_PPUZ01000049.1"/>
</dbReference>
<accession>A0A4Q7E4E8</accession>
<protein>
    <submittedName>
        <fullName evidence="2">Uncharacterized protein</fullName>
    </submittedName>
</protein>
<evidence type="ECO:0000313" key="2">
    <source>
        <dbReference type="EMBL" id="RZM76458.1"/>
    </source>
</evidence>
<proteinExistence type="predicted"/>
<dbReference type="Proteomes" id="UP000292345">
    <property type="component" value="Unassembled WGS sequence"/>
</dbReference>